<feature type="region of interest" description="Disordered" evidence="1">
    <location>
        <begin position="146"/>
        <end position="166"/>
    </location>
</feature>
<dbReference type="Proteomes" id="UP000579647">
    <property type="component" value="Unassembled WGS sequence"/>
</dbReference>
<dbReference type="InterPro" id="IPR036440">
    <property type="entry name" value="Peptidase_C15-like_sf"/>
</dbReference>
<evidence type="ECO:0000256" key="2">
    <source>
        <dbReference type="SAM" id="SignalP"/>
    </source>
</evidence>
<proteinExistence type="predicted"/>
<feature type="signal peptide" evidence="2">
    <location>
        <begin position="1"/>
        <end position="18"/>
    </location>
</feature>
<dbReference type="EMBL" id="JACHDO010000001">
    <property type="protein sequence ID" value="MBB5489969.1"/>
    <property type="molecule type" value="Genomic_DNA"/>
</dbReference>
<feature type="chain" id="PRO_5032416198" description="Pyroglutamyl peptidase" evidence="2">
    <location>
        <begin position="19"/>
        <end position="419"/>
    </location>
</feature>
<name>A0A840VZS1_9ACTN</name>
<reference evidence="3 4" key="1">
    <citation type="submission" date="2020-08" db="EMBL/GenBank/DDBJ databases">
        <title>Sequencing the genomes of 1000 actinobacteria strains.</title>
        <authorList>
            <person name="Klenk H.-P."/>
        </authorList>
    </citation>
    <scope>NUCLEOTIDE SEQUENCE [LARGE SCALE GENOMIC DNA]</scope>
    <source>
        <strain evidence="3 4">DSM 44598</strain>
    </source>
</reference>
<dbReference type="SUPFAM" id="SSF53182">
    <property type="entry name" value="Pyrrolidone carboxyl peptidase (pyroglutamate aminopeptidase)"/>
    <property type="match status" value="1"/>
</dbReference>
<feature type="region of interest" description="Disordered" evidence="1">
    <location>
        <begin position="332"/>
        <end position="354"/>
    </location>
</feature>
<keyword evidence="2" id="KW-0732">Signal</keyword>
<gene>
    <name evidence="3" type="ORF">HNR07_001106</name>
</gene>
<evidence type="ECO:0000313" key="4">
    <source>
        <dbReference type="Proteomes" id="UP000579647"/>
    </source>
</evidence>
<organism evidence="3 4">
    <name type="scientific">Nocardiopsis metallicus</name>
    <dbReference type="NCBI Taxonomy" id="179819"/>
    <lineage>
        <taxon>Bacteria</taxon>
        <taxon>Bacillati</taxon>
        <taxon>Actinomycetota</taxon>
        <taxon>Actinomycetes</taxon>
        <taxon>Streptosporangiales</taxon>
        <taxon>Nocardiopsidaceae</taxon>
        <taxon>Nocardiopsis</taxon>
    </lineage>
</organism>
<evidence type="ECO:0000313" key="3">
    <source>
        <dbReference type="EMBL" id="MBB5489969.1"/>
    </source>
</evidence>
<dbReference type="Gene3D" id="3.40.630.20">
    <property type="entry name" value="Peptidase C15, pyroglutamyl peptidase I-like"/>
    <property type="match status" value="1"/>
</dbReference>
<keyword evidence="4" id="KW-1185">Reference proteome</keyword>
<evidence type="ECO:0008006" key="5">
    <source>
        <dbReference type="Google" id="ProtNLM"/>
    </source>
</evidence>
<sequence>MSALILAPVLTMGASAHAAPEPACLAEEGATIEEARVTGAVPQEILDRSGLTPQTEGFIRDLCAAPDLEAAGAVVERHGEALWRTAVDRVQETGYAEGDLSAGDDRPLYWARLTMTSALNRWEPGFELDAGDRGALVADLERRSRGHHDAGFPEVPETAGAPGRASEASRVIVTGFDPFGLDDDIRQANPSGAAALALDGAILETGEGVAVVEAVLFPVRWRDFTDGMVEHALLPHYIGDRPVDAVITLSQGGADWFDLEAHNGAWRGGFPDNETAEALETIPVPDGVPTLTPQPQWSDSSLDRPAIVARTHGKPFPVFDNTMVVEIPEGESEAVLSPDGPTPGSTARAGSGGDYLSNEIAYRNTLLRDATGRDIPAGHVHTPFLELGPGGAVTDPEFEENRSALIGQIEDIIAAAVRA</sequence>
<comment type="caution">
    <text evidence="3">The sequence shown here is derived from an EMBL/GenBank/DDBJ whole genome shotgun (WGS) entry which is preliminary data.</text>
</comment>
<evidence type="ECO:0000256" key="1">
    <source>
        <dbReference type="SAM" id="MobiDB-lite"/>
    </source>
</evidence>
<accession>A0A840VZS1</accession>
<dbReference type="AlphaFoldDB" id="A0A840VZS1"/>
<protein>
    <recommendedName>
        <fullName evidence="5">Pyroglutamyl peptidase</fullName>
    </recommendedName>
</protein>